<organism evidence="3 4">
    <name type="scientific">Owenia fusiformis</name>
    <name type="common">Polychaete worm</name>
    <dbReference type="NCBI Taxonomy" id="6347"/>
    <lineage>
        <taxon>Eukaryota</taxon>
        <taxon>Metazoa</taxon>
        <taxon>Spiralia</taxon>
        <taxon>Lophotrochozoa</taxon>
        <taxon>Annelida</taxon>
        <taxon>Polychaeta</taxon>
        <taxon>Sedentaria</taxon>
        <taxon>Canalipalpata</taxon>
        <taxon>Sabellida</taxon>
        <taxon>Oweniida</taxon>
        <taxon>Oweniidae</taxon>
        <taxon>Owenia</taxon>
    </lineage>
</organism>
<reference evidence="3" key="1">
    <citation type="submission" date="2022-03" db="EMBL/GenBank/DDBJ databases">
        <authorList>
            <person name="Martin C."/>
        </authorList>
    </citation>
    <scope>NUCLEOTIDE SEQUENCE</scope>
</reference>
<feature type="region of interest" description="Disordered" evidence="1">
    <location>
        <begin position="291"/>
        <end position="339"/>
    </location>
</feature>
<dbReference type="OrthoDB" id="421951at2759"/>
<dbReference type="InterPro" id="IPR029058">
    <property type="entry name" value="AB_hydrolase_fold"/>
</dbReference>
<protein>
    <recommendedName>
        <fullName evidence="2">Arb2 domain-containing protein</fullName>
    </recommendedName>
</protein>
<gene>
    <name evidence="3" type="ORF">OFUS_LOCUS21043</name>
</gene>
<dbReference type="AlphaFoldDB" id="A0A8J1TVK4"/>
<accession>A0A8J1TVK4</accession>
<feature type="non-terminal residue" evidence="3">
    <location>
        <position position="339"/>
    </location>
</feature>
<dbReference type="Proteomes" id="UP000749559">
    <property type="component" value="Unassembled WGS sequence"/>
</dbReference>
<dbReference type="GO" id="GO:0005634">
    <property type="term" value="C:nucleus"/>
    <property type="evidence" value="ECO:0007669"/>
    <property type="project" value="TreeGrafter"/>
</dbReference>
<evidence type="ECO:0000313" key="3">
    <source>
        <dbReference type="EMBL" id="CAH1796658.1"/>
    </source>
</evidence>
<dbReference type="InterPro" id="IPR053858">
    <property type="entry name" value="Arb2_dom"/>
</dbReference>
<name>A0A8J1TVK4_OWEFU</name>
<feature type="domain" description="Arb2" evidence="2">
    <location>
        <begin position="1"/>
        <end position="241"/>
    </location>
</feature>
<dbReference type="PANTHER" id="PTHR21357">
    <property type="entry name" value="FAM172 FAMILY PROTEIN HOMOLOG CG10038"/>
    <property type="match status" value="1"/>
</dbReference>
<dbReference type="SUPFAM" id="SSF53474">
    <property type="entry name" value="alpha/beta-Hydrolases"/>
    <property type="match status" value="1"/>
</dbReference>
<dbReference type="PANTHER" id="PTHR21357:SF4">
    <property type="entry name" value="FAM172 FAMILY PROTEIN HOMOLOG CG10038"/>
    <property type="match status" value="1"/>
</dbReference>
<dbReference type="Gene3D" id="3.40.50.1820">
    <property type="entry name" value="alpha/beta hydrolase"/>
    <property type="match status" value="1"/>
</dbReference>
<feature type="compositionally biased region" description="Basic and acidic residues" evidence="1">
    <location>
        <begin position="329"/>
        <end position="339"/>
    </location>
</feature>
<sequence>FGYEFNEDGELRDKESGEPFKFKVKNKHTYNQKRYEALGEVITEHVYGLLESDAKLKKINIPLDAKEDEPQGFIFASEDASTNPDKLLVLIHGSGVVRAGQWARSLIINHSLEKGTQLPYIKAAKEKGYGVLVLNTNQNSVIRDGERVDIRGSAGPERHTVYVWDNIISKAKAKHIAIVAHSYGGLVTAELAVHREEEFKKRVFAVALTDSVHSLEHQQVPSSVVAFYKKNARNWVTSSDEVDKEIREFHTRNDCPRVSAGHEKHEFTSWSAFKSVMRYLEEKYNALSHAKPITPTNTNTPPKKTEELLVDLSTDDDVKISNDNQGATSKDETSNKEEL</sequence>
<dbReference type="InterPro" id="IPR048263">
    <property type="entry name" value="Arb2"/>
</dbReference>
<keyword evidence="4" id="KW-1185">Reference proteome</keyword>
<feature type="compositionally biased region" description="Low complexity" evidence="1">
    <location>
        <begin position="291"/>
        <end position="302"/>
    </location>
</feature>
<comment type="caution">
    <text evidence="3">The sequence shown here is derived from an EMBL/GenBank/DDBJ whole genome shotgun (WGS) entry which is preliminary data.</text>
</comment>
<proteinExistence type="predicted"/>
<dbReference type="EMBL" id="CAIIXF020000010">
    <property type="protein sequence ID" value="CAH1796658.1"/>
    <property type="molecule type" value="Genomic_DNA"/>
</dbReference>
<dbReference type="Pfam" id="PF22749">
    <property type="entry name" value="Arb2"/>
    <property type="match status" value="1"/>
</dbReference>
<dbReference type="GO" id="GO:0035197">
    <property type="term" value="F:siRNA binding"/>
    <property type="evidence" value="ECO:0007669"/>
    <property type="project" value="TreeGrafter"/>
</dbReference>
<evidence type="ECO:0000313" key="4">
    <source>
        <dbReference type="Proteomes" id="UP000749559"/>
    </source>
</evidence>
<evidence type="ECO:0000259" key="2">
    <source>
        <dbReference type="Pfam" id="PF22749"/>
    </source>
</evidence>
<evidence type="ECO:0000256" key="1">
    <source>
        <dbReference type="SAM" id="MobiDB-lite"/>
    </source>
</evidence>
<dbReference type="GO" id="GO:0031048">
    <property type="term" value="P:regulatory ncRNA-mediated heterochromatin formation"/>
    <property type="evidence" value="ECO:0007669"/>
    <property type="project" value="TreeGrafter"/>
</dbReference>